<keyword evidence="7 19" id="KW-1003">Cell membrane</keyword>
<sequence>MSVIKSLVIAFSMYSKIPMPHLELEEKDMRYVMGFFPLAGLVIGAVIYGWVYISGLLNVPDISRTLVLVVIPVLITGGIHIDGYMDTSDALNSYGDREKKLDILKDSHIGAFAVIRLLMYSAVYYAAAYIIVQKPDNMRLLLLALTFYLSRIISGLAAVNFRGARNNGMLHTFTSATAVKCVNVMLAVQLIICVILMCLCSVTGAVVVIVVAFVVLLYYRYMAYKQFGGVTGDLAGYLLCVSELCMTIAVAVIALL</sequence>
<comment type="subcellular location">
    <subcellularLocation>
        <location evidence="2 19">Cell membrane</location>
        <topology evidence="2 19">Multi-pass membrane protein</topology>
    </subcellularLocation>
</comment>
<keyword evidence="8 19" id="KW-0169">Cobalamin biosynthesis</keyword>
<protein>
    <recommendedName>
        <fullName evidence="6 19">Adenosylcobinamide-GDP ribazoletransferase</fullName>
        <ecNumber evidence="5 19">2.7.8.26</ecNumber>
    </recommendedName>
    <alternativeName>
        <fullName evidence="16 19">Cobalamin synthase</fullName>
    </alternativeName>
    <alternativeName>
        <fullName evidence="15 19">Cobalamin-5'-phosphate synthase</fullName>
    </alternativeName>
</protein>
<reference evidence="20 21" key="1">
    <citation type="submission" date="2024-03" db="EMBL/GenBank/DDBJ databases">
        <title>Human intestinal bacterial collection.</title>
        <authorList>
            <person name="Pauvert C."/>
            <person name="Hitch T.C.A."/>
            <person name="Clavel T."/>
        </authorList>
    </citation>
    <scope>NUCLEOTIDE SEQUENCE [LARGE SCALE GENOMIC DNA]</scope>
    <source>
        <strain evidence="20 21">CLA-AA-H255</strain>
    </source>
</reference>
<keyword evidence="9 19" id="KW-0808">Transferase</keyword>
<keyword evidence="13 19" id="KW-0472">Membrane</keyword>
<evidence type="ECO:0000256" key="13">
    <source>
        <dbReference type="ARBA" id="ARBA00023136"/>
    </source>
</evidence>
<comment type="similarity">
    <text evidence="4 19">Belongs to the CobS family.</text>
</comment>
<dbReference type="Pfam" id="PF02654">
    <property type="entry name" value="CobS"/>
    <property type="match status" value="1"/>
</dbReference>
<evidence type="ECO:0000313" key="20">
    <source>
        <dbReference type="EMBL" id="MEQ2378423.1"/>
    </source>
</evidence>
<name>A0ABV1BSG1_9FIRM</name>
<feature type="transmembrane region" description="Helical" evidence="19">
    <location>
        <begin position="138"/>
        <end position="161"/>
    </location>
</feature>
<dbReference type="PANTHER" id="PTHR34148:SF1">
    <property type="entry name" value="ADENOSYLCOBINAMIDE-GDP RIBAZOLETRANSFERASE"/>
    <property type="match status" value="1"/>
</dbReference>
<feature type="transmembrane region" description="Helical" evidence="19">
    <location>
        <begin position="65"/>
        <end position="85"/>
    </location>
</feature>
<evidence type="ECO:0000256" key="2">
    <source>
        <dbReference type="ARBA" id="ARBA00004651"/>
    </source>
</evidence>
<dbReference type="PANTHER" id="PTHR34148">
    <property type="entry name" value="ADENOSYLCOBINAMIDE-GDP RIBAZOLETRANSFERASE"/>
    <property type="match status" value="1"/>
</dbReference>
<dbReference type="InterPro" id="IPR003805">
    <property type="entry name" value="CobS"/>
</dbReference>
<gene>
    <name evidence="19" type="primary">cobS</name>
    <name evidence="20" type="ORF">WMO14_00795</name>
</gene>
<accession>A0ABV1BSG1</accession>
<evidence type="ECO:0000256" key="8">
    <source>
        <dbReference type="ARBA" id="ARBA00022573"/>
    </source>
</evidence>
<feature type="transmembrane region" description="Helical" evidence="19">
    <location>
        <begin position="109"/>
        <end position="132"/>
    </location>
</feature>
<keyword evidence="11 19" id="KW-0460">Magnesium</keyword>
<keyword evidence="21" id="KW-1185">Reference proteome</keyword>
<evidence type="ECO:0000256" key="7">
    <source>
        <dbReference type="ARBA" id="ARBA00022475"/>
    </source>
</evidence>
<keyword evidence="12 19" id="KW-1133">Transmembrane helix</keyword>
<evidence type="ECO:0000256" key="19">
    <source>
        <dbReference type="HAMAP-Rule" id="MF_00719"/>
    </source>
</evidence>
<evidence type="ECO:0000256" key="11">
    <source>
        <dbReference type="ARBA" id="ARBA00022842"/>
    </source>
</evidence>
<evidence type="ECO:0000256" key="17">
    <source>
        <dbReference type="ARBA" id="ARBA00048623"/>
    </source>
</evidence>
<comment type="function">
    <text evidence="14 19">Joins adenosylcobinamide-GDP and alpha-ribazole to generate adenosylcobalamin (Ado-cobalamin). Also synthesizes adenosylcobalamin 5'-phosphate from adenosylcobinamide-GDP and alpha-ribazole 5'-phosphate.</text>
</comment>
<evidence type="ECO:0000256" key="1">
    <source>
        <dbReference type="ARBA" id="ARBA00001946"/>
    </source>
</evidence>
<dbReference type="EMBL" id="JBBMER010000001">
    <property type="protein sequence ID" value="MEQ2378423.1"/>
    <property type="molecule type" value="Genomic_DNA"/>
</dbReference>
<feature type="transmembrane region" description="Helical" evidence="19">
    <location>
        <begin position="31"/>
        <end position="53"/>
    </location>
</feature>
<evidence type="ECO:0000256" key="18">
    <source>
        <dbReference type="ARBA" id="ARBA00049504"/>
    </source>
</evidence>
<proteinExistence type="inferred from homology"/>
<dbReference type="GO" id="GO:0051073">
    <property type="term" value="F:adenosylcobinamide-GDP ribazoletransferase activity"/>
    <property type="evidence" value="ECO:0007669"/>
    <property type="project" value="UniProtKB-EC"/>
</dbReference>
<evidence type="ECO:0000256" key="15">
    <source>
        <dbReference type="ARBA" id="ARBA00032605"/>
    </source>
</evidence>
<feature type="transmembrane region" description="Helical" evidence="19">
    <location>
        <begin position="182"/>
        <end position="215"/>
    </location>
</feature>
<evidence type="ECO:0000256" key="3">
    <source>
        <dbReference type="ARBA" id="ARBA00004663"/>
    </source>
</evidence>
<dbReference type="EC" id="2.7.8.26" evidence="5 19"/>
<organism evidence="20 21">
    <name type="scientific">[Lactobacillus] rogosae</name>
    <dbReference type="NCBI Taxonomy" id="706562"/>
    <lineage>
        <taxon>Bacteria</taxon>
        <taxon>Bacillati</taxon>
        <taxon>Bacillota</taxon>
        <taxon>Clostridia</taxon>
        <taxon>Lachnospirales</taxon>
        <taxon>Lachnospiraceae</taxon>
        <taxon>Lachnospira</taxon>
    </lineage>
</organism>
<comment type="cofactor">
    <cofactor evidence="1 19">
        <name>Mg(2+)</name>
        <dbReference type="ChEBI" id="CHEBI:18420"/>
    </cofactor>
</comment>
<evidence type="ECO:0000256" key="5">
    <source>
        <dbReference type="ARBA" id="ARBA00013200"/>
    </source>
</evidence>
<comment type="catalytic activity">
    <reaction evidence="17 19">
        <text>alpha-ribazole + adenosylcob(III)inamide-GDP = adenosylcob(III)alamin + GMP + H(+)</text>
        <dbReference type="Rhea" id="RHEA:16049"/>
        <dbReference type="ChEBI" id="CHEBI:10329"/>
        <dbReference type="ChEBI" id="CHEBI:15378"/>
        <dbReference type="ChEBI" id="CHEBI:18408"/>
        <dbReference type="ChEBI" id="CHEBI:58115"/>
        <dbReference type="ChEBI" id="CHEBI:60487"/>
        <dbReference type="EC" id="2.7.8.26"/>
    </reaction>
</comment>
<comment type="pathway">
    <text evidence="3 19">Cofactor biosynthesis; adenosylcobalamin biosynthesis; adenosylcobalamin from cob(II)yrinate a,c-diamide: step 7/7.</text>
</comment>
<evidence type="ECO:0000256" key="6">
    <source>
        <dbReference type="ARBA" id="ARBA00015850"/>
    </source>
</evidence>
<comment type="catalytic activity">
    <reaction evidence="18 19">
        <text>alpha-ribazole 5'-phosphate + adenosylcob(III)inamide-GDP = adenosylcob(III)alamin 5'-phosphate + GMP + H(+)</text>
        <dbReference type="Rhea" id="RHEA:23560"/>
        <dbReference type="ChEBI" id="CHEBI:15378"/>
        <dbReference type="ChEBI" id="CHEBI:57918"/>
        <dbReference type="ChEBI" id="CHEBI:58115"/>
        <dbReference type="ChEBI" id="CHEBI:60487"/>
        <dbReference type="ChEBI" id="CHEBI:60493"/>
        <dbReference type="EC" id="2.7.8.26"/>
    </reaction>
</comment>
<evidence type="ECO:0000256" key="9">
    <source>
        <dbReference type="ARBA" id="ARBA00022679"/>
    </source>
</evidence>
<evidence type="ECO:0000256" key="12">
    <source>
        <dbReference type="ARBA" id="ARBA00022989"/>
    </source>
</evidence>
<evidence type="ECO:0000256" key="10">
    <source>
        <dbReference type="ARBA" id="ARBA00022692"/>
    </source>
</evidence>
<comment type="caution">
    <text evidence="20">The sequence shown here is derived from an EMBL/GenBank/DDBJ whole genome shotgun (WGS) entry which is preliminary data.</text>
</comment>
<feature type="transmembrane region" description="Helical" evidence="19">
    <location>
        <begin position="235"/>
        <end position="255"/>
    </location>
</feature>
<keyword evidence="10 19" id="KW-0812">Transmembrane</keyword>
<dbReference type="RefSeq" id="WP_055174461.1">
    <property type="nucleotide sequence ID" value="NZ_DAWDAH010000011.1"/>
</dbReference>
<evidence type="ECO:0000313" key="21">
    <source>
        <dbReference type="Proteomes" id="UP001442364"/>
    </source>
</evidence>
<dbReference type="HAMAP" id="MF_00719">
    <property type="entry name" value="CobS"/>
    <property type="match status" value="1"/>
</dbReference>
<dbReference type="Proteomes" id="UP001442364">
    <property type="component" value="Unassembled WGS sequence"/>
</dbReference>
<evidence type="ECO:0000256" key="4">
    <source>
        <dbReference type="ARBA" id="ARBA00010561"/>
    </source>
</evidence>
<evidence type="ECO:0000256" key="16">
    <source>
        <dbReference type="ARBA" id="ARBA00032853"/>
    </source>
</evidence>
<evidence type="ECO:0000256" key="14">
    <source>
        <dbReference type="ARBA" id="ARBA00025228"/>
    </source>
</evidence>